<reference evidence="2 3" key="1">
    <citation type="submission" date="2018-05" db="EMBL/GenBank/DDBJ databases">
        <title>Pararhodobacter marina sp. nov., isolated from deep-sea water of the Indian Ocean.</title>
        <authorList>
            <person name="Lai Q.Sr."/>
            <person name="Liu X."/>
            <person name="Shao Z."/>
        </authorList>
    </citation>
    <scope>NUCLEOTIDE SEQUENCE [LARGE SCALE GENOMIC DNA]</scope>
    <source>
        <strain evidence="2 3">CIC4N-9</strain>
    </source>
</reference>
<evidence type="ECO:0000313" key="3">
    <source>
        <dbReference type="Proteomes" id="UP000244940"/>
    </source>
</evidence>
<dbReference type="AlphaFoldDB" id="A0A2U2C5B9"/>
<organism evidence="2 3">
    <name type="scientific">Pararhodobacter marinus</name>
    <dbReference type="NCBI Taxonomy" id="2184063"/>
    <lineage>
        <taxon>Bacteria</taxon>
        <taxon>Pseudomonadati</taxon>
        <taxon>Pseudomonadota</taxon>
        <taxon>Alphaproteobacteria</taxon>
        <taxon>Rhodobacterales</taxon>
        <taxon>Paracoccaceae</taxon>
        <taxon>Pararhodobacter</taxon>
    </lineage>
</organism>
<dbReference type="InterPro" id="IPR037401">
    <property type="entry name" value="SnoaL-like"/>
</dbReference>
<proteinExistence type="predicted"/>
<dbReference type="NCBIfam" id="TIGR02096">
    <property type="entry name" value="ketosteroid isomerase-related protein"/>
    <property type="match status" value="1"/>
</dbReference>
<dbReference type="InterPro" id="IPR011721">
    <property type="entry name" value="CHP02096"/>
</dbReference>
<name>A0A2U2C5B9_9RHOB</name>
<dbReference type="Gene3D" id="3.10.450.50">
    <property type="match status" value="1"/>
</dbReference>
<evidence type="ECO:0000259" key="1">
    <source>
        <dbReference type="Pfam" id="PF12680"/>
    </source>
</evidence>
<gene>
    <name evidence="2" type="ORF">C4N9_18990</name>
</gene>
<dbReference type="Pfam" id="PF12680">
    <property type="entry name" value="SnoaL_2"/>
    <property type="match status" value="1"/>
</dbReference>
<dbReference type="SUPFAM" id="SSF54427">
    <property type="entry name" value="NTF2-like"/>
    <property type="match status" value="1"/>
</dbReference>
<keyword evidence="3" id="KW-1185">Reference proteome</keyword>
<feature type="domain" description="SnoaL-like" evidence="1">
    <location>
        <begin position="63"/>
        <end position="174"/>
    </location>
</feature>
<dbReference type="EMBL" id="QEYD01000013">
    <property type="protein sequence ID" value="PWE27088.1"/>
    <property type="molecule type" value="Genomic_DNA"/>
</dbReference>
<evidence type="ECO:0000313" key="2">
    <source>
        <dbReference type="EMBL" id="PWE27088.1"/>
    </source>
</evidence>
<accession>A0A2U2C5B9</accession>
<comment type="caution">
    <text evidence="2">The sequence shown here is derived from an EMBL/GenBank/DDBJ whole genome shotgun (WGS) entry which is preliminary data.</text>
</comment>
<sequence length="189" mass="20791">MRWRRRCAKPVAGPGNRPIRRGVAGIPAAPFSGFSRPAAALNFSRQEQEFPVTTAQQTARATIQAYYDAFNAGDTDAMGDCLHEDFVHHVNEGDARMGKAAFAEFCAHMSETYKERLTDMVVYGSDDGTRGAAEFVVNGTYLKTDPGLPEAHGQTYVLPAGGFFSLKDGKITRVTTYYNLQDWIRQVSA</sequence>
<dbReference type="Proteomes" id="UP000244940">
    <property type="component" value="Unassembled WGS sequence"/>
</dbReference>
<dbReference type="OrthoDB" id="582835at2"/>
<dbReference type="InterPro" id="IPR032710">
    <property type="entry name" value="NTF2-like_dom_sf"/>
</dbReference>
<protein>
    <recommendedName>
        <fullName evidence="1">SnoaL-like domain-containing protein</fullName>
    </recommendedName>
</protein>